<feature type="domain" description="AdoMet activation" evidence="1">
    <location>
        <begin position="1"/>
        <end position="26"/>
    </location>
</feature>
<sequence>QLQDYATRKGVEVEQARKILAPNLSN</sequence>
<proteinExistence type="predicted"/>
<organism evidence="2">
    <name type="scientific">hydrothermal vent metagenome</name>
    <dbReference type="NCBI Taxonomy" id="652676"/>
    <lineage>
        <taxon>unclassified sequences</taxon>
        <taxon>metagenomes</taxon>
        <taxon>ecological metagenomes</taxon>
    </lineage>
</organism>
<name>A0A3B0V5Z3_9ZZZZ</name>
<reference evidence="2" key="1">
    <citation type="submission" date="2018-06" db="EMBL/GenBank/DDBJ databases">
        <authorList>
            <person name="Zhirakovskaya E."/>
        </authorList>
    </citation>
    <scope>NUCLEOTIDE SEQUENCE</scope>
</reference>
<dbReference type="PROSITE" id="PS50974">
    <property type="entry name" value="ADOMET_ACTIVATION"/>
    <property type="match status" value="1"/>
</dbReference>
<protein>
    <recommendedName>
        <fullName evidence="1">AdoMet activation domain-containing protein</fullName>
    </recommendedName>
</protein>
<gene>
    <name evidence="2" type="ORF">MNBD_GAMMA01-500</name>
</gene>
<evidence type="ECO:0000259" key="1">
    <source>
        <dbReference type="PROSITE" id="PS50974"/>
    </source>
</evidence>
<evidence type="ECO:0000313" key="2">
    <source>
        <dbReference type="EMBL" id="VAW34192.1"/>
    </source>
</evidence>
<dbReference type="InterPro" id="IPR004223">
    <property type="entry name" value="VitB12-dep_Met_synth_activ_dom"/>
</dbReference>
<feature type="non-terminal residue" evidence="2">
    <location>
        <position position="1"/>
    </location>
</feature>
<dbReference type="EMBL" id="UOEW01000065">
    <property type="protein sequence ID" value="VAW34192.1"/>
    <property type="molecule type" value="Genomic_DNA"/>
</dbReference>
<accession>A0A3B0V5Z3</accession>
<dbReference type="GO" id="GO:0008705">
    <property type="term" value="F:methionine synthase activity"/>
    <property type="evidence" value="ECO:0007669"/>
    <property type="project" value="InterPro"/>
</dbReference>
<dbReference type="AlphaFoldDB" id="A0A3B0V5Z3"/>